<proteinExistence type="predicted"/>
<protein>
    <submittedName>
        <fullName evidence="1">HNH endonuclease</fullName>
    </submittedName>
</protein>
<dbReference type="GO" id="GO:0004519">
    <property type="term" value="F:endonuclease activity"/>
    <property type="evidence" value="ECO:0007669"/>
    <property type="project" value="UniProtKB-KW"/>
</dbReference>
<dbReference type="Proteomes" id="UP000510869">
    <property type="component" value="Chromosome"/>
</dbReference>
<keyword evidence="1" id="KW-0378">Hydrolase</keyword>
<evidence type="ECO:0000313" key="2">
    <source>
        <dbReference type="Proteomes" id="UP000510869"/>
    </source>
</evidence>
<name>A0A7D6CPF6_9EURY</name>
<sequence length="271" mass="28789">MTARDWRADRSAVFDRDAYTCRHCDAVGGDDGPATLRTAPVGDVPLEGEVHESALVTVCDDCFAPLESEPSTDAVETEALFRLVRETTGFQGATISDVAAFASLATSLPAALESALDEETDVGIDESVLEYRRARLDVLLALAIVDARLERLAALRSTVDPEVRASLEAFAETATALQSTLRKVVALGETVATGLGRCQGCFDEVRASADATCATCGLAVRETSDWQGEDGTLAFDRLFATTNETLQGATETTEALTDRTMALAEQLTASQ</sequence>
<dbReference type="KEGG" id="nay:HYG81_12635"/>
<dbReference type="GeneID" id="56144066"/>
<dbReference type="EMBL" id="CP059154">
    <property type="protein sequence ID" value="QLK24953.1"/>
    <property type="molecule type" value="Genomic_DNA"/>
</dbReference>
<dbReference type="RefSeq" id="WP_180840143.1">
    <property type="nucleotide sequence ID" value="NZ_CP059154.1"/>
</dbReference>
<keyword evidence="1" id="KW-0540">Nuclease</keyword>
<reference evidence="1 2" key="1">
    <citation type="submission" date="2020-07" db="EMBL/GenBank/DDBJ databases">
        <title>Natrinema (YPL30) sp. nov. and Haloterrigena xxxxxx (YPL8) sp. nov., isolated from a salt mine.</title>
        <authorList>
            <person name="Cui H."/>
        </authorList>
    </citation>
    <scope>NUCLEOTIDE SEQUENCE [LARGE SCALE GENOMIC DNA]</scope>
    <source>
        <strain evidence="1 2">YPL13</strain>
    </source>
</reference>
<accession>A0A7D6CPF6</accession>
<keyword evidence="1" id="KW-0255">Endonuclease</keyword>
<keyword evidence="2" id="KW-1185">Reference proteome</keyword>
<dbReference type="AlphaFoldDB" id="A0A7D6CPF6"/>
<gene>
    <name evidence="1" type="ORF">HYG81_12635</name>
</gene>
<evidence type="ECO:0000313" key="1">
    <source>
        <dbReference type="EMBL" id="QLK24953.1"/>
    </source>
</evidence>
<organism evidence="1 2">
    <name type="scientific">Natrinema zhouii</name>
    <dbReference type="NCBI Taxonomy" id="1710539"/>
    <lineage>
        <taxon>Archaea</taxon>
        <taxon>Methanobacteriati</taxon>
        <taxon>Methanobacteriota</taxon>
        <taxon>Stenosarchaea group</taxon>
        <taxon>Halobacteria</taxon>
        <taxon>Halobacteriales</taxon>
        <taxon>Natrialbaceae</taxon>
        <taxon>Natrinema</taxon>
    </lineage>
</organism>
<dbReference type="OrthoDB" id="11472at2157"/>